<evidence type="ECO:0000256" key="1">
    <source>
        <dbReference type="ARBA" id="ARBA00002591"/>
    </source>
</evidence>
<protein>
    <submittedName>
        <fullName evidence="4">Flagellar P-ring protein FlgI</fullName>
    </submittedName>
</protein>
<dbReference type="PANTHER" id="PTHR30381:SF0">
    <property type="entry name" value="FLAGELLAR P-RING PROTEIN"/>
    <property type="match status" value="1"/>
</dbReference>
<name>A0A3B1D7K2_9ZZZZ</name>
<gene>
    <name evidence="4" type="ORF">MNBD_NITROSPIRAE01-1423</name>
</gene>
<dbReference type="InterPro" id="IPR001782">
    <property type="entry name" value="Flag_FlgI"/>
</dbReference>
<comment type="function">
    <text evidence="1">Assembles around the rod to form the L-ring and probably protects the motor/basal body from shearing forces during rotation.</text>
</comment>
<keyword evidence="4" id="KW-0966">Cell projection</keyword>
<keyword evidence="4" id="KW-0282">Flagellum</keyword>
<evidence type="ECO:0000313" key="4">
    <source>
        <dbReference type="EMBL" id="VAX30900.1"/>
    </source>
</evidence>
<sequence>MIKIILAKKRSYRLLNFILFLFALAILLVMTFYAAPSHAARVKDIASIEGVRNNALIGYGLVIGLKGTGDKTGTFFTVQSLSSMLSRMGISVDPTSVKVKNVAAVMVTATLPPFMRTGSPLDVVVSSMGDATSLQGGTLLLTPLKGADQKVYAVAQGSVSIGGFIGGGEGDSTQKNHPTAGRIANGAFVEREVPFRFANRDHFKILLRQQDFTTALRLADAINKALGGDSGDLPVAHPIDAGTVELRVNKAFKGREVALLAMIETLDIPIDFSAKVVVNERTGTIVMGDRVRISDVAVAHGNLTIRIKTEFQVSQPSSFAPQGSETVVVPQQDADVVEEDSKIVMMRGGTTIGTLIQGLNSIGVTPRDLISILQAIKAAGALHAHLEIL</sequence>
<dbReference type="GO" id="GO:0071973">
    <property type="term" value="P:bacterial-type flagellum-dependent cell motility"/>
    <property type="evidence" value="ECO:0007669"/>
    <property type="project" value="InterPro"/>
</dbReference>
<dbReference type="EMBL" id="UOGF01000067">
    <property type="protein sequence ID" value="VAX30900.1"/>
    <property type="molecule type" value="Genomic_DNA"/>
</dbReference>
<reference evidence="4" key="1">
    <citation type="submission" date="2018-06" db="EMBL/GenBank/DDBJ databases">
        <authorList>
            <person name="Zhirakovskaya E."/>
        </authorList>
    </citation>
    <scope>NUCLEOTIDE SEQUENCE</scope>
</reference>
<dbReference type="AlphaFoldDB" id="A0A3B1D7K2"/>
<dbReference type="PRINTS" id="PR01010">
    <property type="entry name" value="FLGPRINGFLGI"/>
</dbReference>
<comment type="subcellular location">
    <subcellularLocation>
        <location evidence="2">Bacterial flagellum basal body</location>
    </subcellularLocation>
</comment>
<proteinExistence type="inferred from homology"/>
<evidence type="ECO:0000256" key="3">
    <source>
        <dbReference type="ARBA" id="ARBA00022729"/>
    </source>
</evidence>
<dbReference type="GO" id="GO:0009428">
    <property type="term" value="C:bacterial-type flagellum basal body, distal rod, P ring"/>
    <property type="evidence" value="ECO:0007669"/>
    <property type="project" value="InterPro"/>
</dbReference>
<keyword evidence="3" id="KW-0732">Signal</keyword>
<dbReference type="PANTHER" id="PTHR30381">
    <property type="entry name" value="FLAGELLAR P-RING PERIPLASMIC PROTEIN FLGI"/>
    <property type="match status" value="1"/>
</dbReference>
<dbReference type="GO" id="GO:0005198">
    <property type="term" value="F:structural molecule activity"/>
    <property type="evidence" value="ECO:0007669"/>
    <property type="project" value="InterPro"/>
</dbReference>
<dbReference type="NCBIfam" id="NF003676">
    <property type="entry name" value="PRK05303.1"/>
    <property type="match status" value="1"/>
</dbReference>
<dbReference type="HAMAP" id="MF_00416">
    <property type="entry name" value="FlgI"/>
    <property type="match status" value="1"/>
</dbReference>
<organism evidence="4">
    <name type="scientific">hydrothermal vent metagenome</name>
    <dbReference type="NCBI Taxonomy" id="652676"/>
    <lineage>
        <taxon>unclassified sequences</taxon>
        <taxon>metagenomes</taxon>
        <taxon>ecological metagenomes</taxon>
    </lineage>
</organism>
<dbReference type="Pfam" id="PF02119">
    <property type="entry name" value="FlgI"/>
    <property type="match status" value="1"/>
</dbReference>
<keyword evidence="4" id="KW-0969">Cilium</keyword>
<dbReference type="GO" id="GO:0030288">
    <property type="term" value="C:outer membrane-bounded periplasmic space"/>
    <property type="evidence" value="ECO:0007669"/>
    <property type="project" value="InterPro"/>
</dbReference>
<accession>A0A3B1D7K2</accession>
<evidence type="ECO:0000256" key="2">
    <source>
        <dbReference type="ARBA" id="ARBA00004117"/>
    </source>
</evidence>